<proteinExistence type="inferred from homology"/>
<feature type="domain" description="G-protein coupled receptors family 2 profile 2" evidence="25">
    <location>
        <begin position="1020"/>
        <end position="1327"/>
    </location>
</feature>
<evidence type="ECO:0000256" key="19">
    <source>
        <dbReference type="ARBA" id="ARBA00082599"/>
    </source>
</evidence>
<keyword evidence="6" id="KW-0597">Phosphoprotein</keyword>
<dbReference type="InterPro" id="IPR046338">
    <property type="entry name" value="GAIN_dom_sf"/>
</dbReference>
<dbReference type="Gene3D" id="2.60.220.50">
    <property type="match status" value="1"/>
</dbReference>
<dbReference type="FunFam" id="1.25.40.610:FF:000002">
    <property type="entry name" value="Adhesion G protein-coupled receptor B2"/>
    <property type="match status" value="1"/>
</dbReference>
<comment type="subcellular location">
    <subcellularLocation>
        <location evidence="2">Cell membrane</location>
        <topology evidence="2">Multi-pass membrane protein</topology>
    </subcellularLocation>
    <subcellularLocation>
        <location evidence="1">Secreted</location>
    </subcellularLocation>
</comment>
<evidence type="ECO:0000259" key="23">
    <source>
        <dbReference type="PROSITE" id="PS50221"/>
    </source>
</evidence>
<dbReference type="PANTHER" id="PTHR10239">
    <property type="entry name" value="ISTHMIN-2"/>
    <property type="match status" value="1"/>
</dbReference>
<feature type="non-terminal residue" evidence="26">
    <location>
        <position position="1704"/>
    </location>
</feature>
<dbReference type="InterPro" id="IPR000884">
    <property type="entry name" value="TSP1_rpt"/>
</dbReference>
<feature type="transmembrane region" description="Helical" evidence="21">
    <location>
        <begin position="1302"/>
        <end position="1326"/>
    </location>
</feature>
<evidence type="ECO:0000256" key="4">
    <source>
        <dbReference type="ARBA" id="ARBA00022475"/>
    </source>
</evidence>
<evidence type="ECO:0000256" key="6">
    <source>
        <dbReference type="ARBA" id="ARBA00022553"/>
    </source>
</evidence>
<dbReference type="PROSITE" id="PS50261">
    <property type="entry name" value="G_PROTEIN_RECEP_F2_4"/>
    <property type="match status" value="1"/>
</dbReference>
<feature type="region of interest" description="Disordered" evidence="20">
    <location>
        <begin position="339"/>
        <end position="365"/>
    </location>
</feature>
<feature type="transmembrane region" description="Helical" evidence="21">
    <location>
        <begin position="1056"/>
        <end position="1074"/>
    </location>
</feature>
<dbReference type="SMART" id="SM00008">
    <property type="entry name" value="HormR"/>
    <property type="match status" value="1"/>
</dbReference>
<keyword evidence="12 21" id="KW-0472">Membrane</keyword>
<reference evidence="26" key="1">
    <citation type="journal article" date="2021" name="Cell">
        <title>Tracing the genetic footprints of vertebrate landing in non-teleost ray-finned fishes.</title>
        <authorList>
            <person name="Bi X."/>
            <person name="Wang K."/>
            <person name="Yang L."/>
            <person name="Pan H."/>
            <person name="Jiang H."/>
            <person name="Wei Q."/>
            <person name="Fang M."/>
            <person name="Yu H."/>
            <person name="Zhu C."/>
            <person name="Cai Y."/>
            <person name="He Y."/>
            <person name="Gan X."/>
            <person name="Zeng H."/>
            <person name="Yu D."/>
            <person name="Zhu Y."/>
            <person name="Jiang H."/>
            <person name="Qiu Q."/>
            <person name="Yang H."/>
            <person name="Zhang Y.E."/>
            <person name="Wang W."/>
            <person name="Zhu M."/>
            <person name="He S."/>
            <person name="Zhang G."/>
        </authorList>
    </citation>
    <scope>NUCLEOTIDE SEQUENCE</scope>
    <source>
        <strain evidence="26">Allg_001</strain>
    </source>
</reference>
<dbReference type="GO" id="GO:0030154">
    <property type="term" value="P:cell differentiation"/>
    <property type="evidence" value="ECO:0007669"/>
    <property type="project" value="UniProtKB-ARBA"/>
</dbReference>
<dbReference type="InterPro" id="IPR017983">
    <property type="entry name" value="GPCR_2_secretin-like_CS"/>
</dbReference>
<evidence type="ECO:0000256" key="5">
    <source>
        <dbReference type="ARBA" id="ARBA00022525"/>
    </source>
</evidence>
<dbReference type="InterPro" id="IPR008077">
    <property type="entry name" value="GPCR_2_brain_angio_inhib"/>
</dbReference>
<evidence type="ECO:0000256" key="16">
    <source>
        <dbReference type="ARBA" id="ARBA00023224"/>
    </source>
</evidence>
<feature type="transmembrane region" description="Helical" evidence="21">
    <location>
        <begin position="1022"/>
        <end position="1044"/>
    </location>
</feature>
<comment type="similarity">
    <text evidence="3">Belongs to the G-protein coupled receptor 2 family. Adhesion G-protein coupled receptor (ADGR) subfamily.</text>
</comment>
<evidence type="ECO:0000313" key="26">
    <source>
        <dbReference type="EMBL" id="MBN3320820.1"/>
    </source>
</evidence>
<keyword evidence="5" id="KW-0964">Secreted</keyword>
<feature type="transmembrane region" description="Helical" evidence="21">
    <location>
        <begin position="1080"/>
        <end position="1104"/>
    </location>
</feature>
<evidence type="ECO:0000256" key="10">
    <source>
        <dbReference type="ARBA" id="ARBA00022989"/>
    </source>
</evidence>
<dbReference type="Proteomes" id="UP000736164">
    <property type="component" value="Unassembled WGS sequence"/>
</dbReference>
<dbReference type="GO" id="GO:0007166">
    <property type="term" value="P:cell surface receptor signaling pathway"/>
    <property type="evidence" value="ECO:0007669"/>
    <property type="project" value="InterPro"/>
</dbReference>
<dbReference type="InterPro" id="IPR036383">
    <property type="entry name" value="TSP1_rpt_sf"/>
</dbReference>
<dbReference type="FunFam" id="2.60.220.50:FF:000004">
    <property type="entry name" value="Adhesion G protein-coupled receptor B3"/>
    <property type="match status" value="1"/>
</dbReference>
<feature type="non-terminal residue" evidence="26">
    <location>
        <position position="1"/>
    </location>
</feature>
<dbReference type="Pfam" id="PF19188">
    <property type="entry name" value="AGRB_N"/>
    <property type="match status" value="1"/>
</dbReference>
<dbReference type="PRINTS" id="PR01694">
    <property type="entry name" value="BAIPRECURSOR"/>
</dbReference>
<evidence type="ECO:0000256" key="2">
    <source>
        <dbReference type="ARBA" id="ARBA00004651"/>
    </source>
</evidence>
<dbReference type="InterPro" id="IPR000203">
    <property type="entry name" value="GPS"/>
</dbReference>
<feature type="chain" id="PRO_5035325632" description="Adhesion G protein-coupled receptor B3" evidence="22">
    <location>
        <begin position="26"/>
        <end position="1704"/>
    </location>
</feature>
<keyword evidence="16" id="KW-0807">Transducer</keyword>
<dbReference type="Pfam" id="PF01825">
    <property type="entry name" value="GPS"/>
    <property type="match status" value="1"/>
</dbReference>
<feature type="transmembrane region" description="Helical" evidence="21">
    <location>
        <begin position="1125"/>
        <end position="1144"/>
    </location>
</feature>
<dbReference type="InterPro" id="IPR057244">
    <property type="entry name" value="GAIN_B"/>
</dbReference>
<keyword evidence="11" id="KW-0297">G-protein coupled receptor</keyword>
<feature type="transmembrane region" description="Helical" evidence="21">
    <location>
        <begin position="1164"/>
        <end position="1187"/>
    </location>
</feature>
<evidence type="ECO:0000256" key="1">
    <source>
        <dbReference type="ARBA" id="ARBA00004613"/>
    </source>
</evidence>
<organism evidence="26 27">
    <name type="scientific">Atractosteus spatula</name>
    <name type="common">Alligator gar</name>
    <name type="synonym">Lepisosteus spatula</name>
    <dbReference type="NCBI Taxonomy" id="7917"/>
    <lineage>
        <taxon>Eukaryota</taxon>
        <taxon>Metazoa</taxon>
        <taxon>Chordata</taxon>
        <taxon>Craniata</taxon>
        <taxon>Vertebrata</taxon>
        <taxon>Euteleostomi</taxon>
        <taxon>Actinopterygii</taxon>
        <taxon>Neopterygii</taxon>
        <taxon>Holostei</taxon>
        <taxon>Semionotiformes</taxon>
        <taxon>Lepisosteidae</taxon>
        <taxon>Atractosteus</taxon>
    </lineage>
</organism>
<evidence type="ECO:0000256" key="21">
    <source>
        <dbReference type="SAM" id="Phobius"/>
    </source>
</evidence>
<evidence type="ECO:0000256" key="22">
    <source>
        <dbReference type="SAM" id="SignalP"/>
    </source>
</evidence>
<dbReference type="InterPro" id="IPR001879">
    <property type="entry name" value="GPCR_2_extracellular_dom"/>
</dbReference>
<dbReference type="InterPro" id="IPR032471">
    <property type="entry name" value="AGRL2-4_GAIN_subdom_A"/>
</dbReference>
<dbReference type="Pfam" id="PF02793">
    <property type="entry name" value="HRM"/>
    <property type="match status" value="1"/>
</dbReference>
<sequence length="1704" mass="190813">MKAIRNLLIYIFSTYLLVMFGLTGAQDFWCSTLVKGVIYGSYSVNEMFPKNFTNCTWTLENPDPTKYSIYLKFYKRDMSCSNYALLAYQFDHYSHEKINDLLRSNESIVYLCDSKNIYIFLQYDKNFVQLRRVYPFDYPGVTHKRAEDQRSELEFLVLNKVSPSQFGCQVLCSWLENCLKAEKGTVESCGIVYTKCSCPQHLGDGESENALVLNNVVLPLNAQTEGCLTPQLRTAQVCNLSAEVKRPSKEGPVCCLSGSHTIQFQGQVDLAERYQALLRSCDIWTALWMGRVHAVENKQFSNNAQNTLCWFLCQDCSRVCCSAVIMTLSAILGKRSLGSGARSDLCSTVPPGSGQKYPRPTQPSVSGLRLQATKPSYQIQMCLVLHSVPLKFGMIGEHTIKSQRPRSVHETQVPQEQADSAKFMAQTGVSGAEEWSQWSSCSVTCGQGSQVRTRTCVSPYGTHCSGPLRESRVCNNTALCPVHGVWEEWSPWSLCSFTCGRGQRTRTRSCIPPQYGGRACDGPETQTKLCNIALCPVDGQWQEWSQWTECSVTCSNGTQQRSRQCSAAAHGGSECRGHWAESRECANPDCTANGQWNPWGHWSGCSKSCDGGWQRRSRVCQGAAITGQQCEGTGEEVRKCSEQRCPAPYEICPEDYAASMVWRRTPSGELAFNRCPPNATGTTSRRCSLDHRGVAFWEQPSYARCITNEYRSLQQSIKGYLAKGQRMLAGDGMSQVTKTLLDLTQRRNFYAGDLLSSVEILRNVTDTFKRANYVPSSDDVQNFFQIISNLLEEENKEKWEDAQQIYPVSVELMQVIEDFIHIVGLGMKDFHNSYLMTGNLVASIQKLPAVSVLTDINFPMKGRKGMVDWARNSEDKVVIPKGIFIPQSEELDGSTVFILGTVLYKNLGLILPSPRNYTVVNSKIIAVTVRPEPKIAESHLEIELAHLANGSMNPYCALWDSSMILPSSCSNDSWGSWSTKGCKTVLTDASHTKCLCDRVSTFAILAQQPREITMEYSGVPSVTLIVGCGLSCMALITLAVVYAVLWRYIRSERSIILINFCLSIICSNILILVGQTQTHNMGVCTMTTAFLHFFFLASFCWVLTEAWQSYMAVTGKVRTRLIRKRFLCLGWGLPALVVAISMGFTKAKGYGTPQYCWLSLEGGLLYAFVGPAAAVVLVNMVIGILVFNKLVSRDGILDKKLKHRTGQMSEPHTGLALKCAKCGVVSTTALSATTASNAINCKVHVSAFDFFNCALQTTKQLLKHLFSLCMLRASLWSSCVVLPLLALTWMSAVLAMTDKRSILFQILFAVFDSLQGFVIVMVHCILRREVQDAFRCRLRNCQDPINVDTTGTFPNGHAQIMTDFEKDVDIACRSGDKRQQVRKSTNMTGELGKRAATITGTLSRISLNDEEEKGPEAMSYSTLPGNIMSKVMMKQPSGLHMPIGMSELSDQCINDNNSDMRRTVYLCTDDNLRAGDTEMLHPQGQMLESDYIVMPRGSGNVQPHMKDESKLNIGMDSLQHERLMHYKVNPDFNINPPGMDHISVNLDQQFAAQEHMQNIQFEPRTAVKNFLAEIEENTGLSRSETGSTISMSSLERRKSRYSDLDFEKVMHTRKRHMELFQELNQKFQTLDRFRDIPNMASMDKPTPNKHPWESYNAPCEYQNYATMNVLETDAKDSLEMTPAEWEKCVSLPLDVQEGDFQTEV</sequence>
<dbReference type="PRINTS" id="PR00249">
    <property type="entry name" value="GPCRSECRETIN"/>
</dbReference>
<dbReference type="SMART" id="SM00303">
    <property type="entry name" value="GPS"/>
    <property type="match status" value="1"/>
</dbReference>
<evidence type="ECO:0000256" key="13">
    <source>
        <dbReference type="ARBA" id="ARBA00023157"/>
    </source>
</evidence>
<name>A0A8J7P005_ATRSP</name>
<dbReference type="SUPFAM" id="SSF82895">
    <property type="entry name" value="TSP-1 type 1 repeat"/>
    <property type="match status" value="4"/>
</dbReference>
<keyword evidence="10 21" id="KW-1133">Transmembrane helix</keyword>
<dbReference type="FunFam" id="4.10.1240.10:FF:000002">
    <property type="entry name" value="Adhesion G protein-coupled receptor B2"/>
    <property type="match status" value="1"/>
</dbReference>
<evidence type="ECO:0000256" key="11">
    <source>
        <dbReference type="ARBA" id="ARBA00023040"/>
    </source>
</evidence>
<comment type="function">
    <text evidence="17">Receptor that plays a role in the regulation of synaptogenesis and dendritic spine formation at least partly via interaction with ELMO1 and RAC1 activity. Promotes myoblast fusion through ELMO/DOCK1.</text>
</comment>
<dbReference type="Pfam" id="PF00090">
    <property type="entry name" value="TSP_1"/>
    <property type="match status" value="4"/>
</dbReference>
<dbReference type="InterPro" id="IPR000832">
    <property type="entry name" value="GPCR_2_secretin-like"/>
</dbReference>
<dbReference type="InterPro" id="IPR043838">
    <property type="entry name" value="AGRB_N"/>
</dbReference>
<evidence type="ECO:0000256" key="3">
    <source>
        <dbReference type="ARBA" id="ARBA00007343"/>
    </source>
</evidence>
<evidence type="ECO:0000256" key="7">
    <source>
        <dbReference type="ARBA" id="ARBA00022692"/>
    </source>
</evidence>
<dbReference type="InterPro" id="IPR036445">
    <property type="entry name" value="GPCR_2_extracell_dom_sf"/>
</dbReference>
<dbReference type="FunFam" id="2.20.100.10:FF:000003">
    <property type="entry name" value="Adhesion G protein-coupled receptor B2"/>
    <property type="match status" value="2"/>
</dbReference>
<protein>
    <recommendedName>
        <fullName evidence="18">Adhesion G protein-coupled receptor B3</fullName>
    </recommendedName>
    <alternativeName>
        <fullName evidence="19">Brain-specific angiogenesis inhibitor 3</fullName>
    </alternativeName>
</protein>
<keyword evidence="15" id="KW-0325">Glycoprotein</keyword>
<dbReference type="GO" id="GO:0005576">
    <property type="term" value="C:extracellular region"/>
    <property type="evidence" value="ECO:0007669"/>
    <property type="project" value="UniProtKB-SubCell"/>
</dbReference>
<comment type="caution">
    <text evidence="26">The sequence shown here is derived from an EMBL/GenBank/DDBJ whole genome shotgun (WGS) entry which is preliminary data.</text>
</comment>
<evidence type="ECO:0000256" key="15">
    <source>
        <dbReference type="ARBA" id="ARBA00023180"/>
    </source>
</evidence>
<evidence type="ECO:0000256" key="9">
    <source>
        <dbReference type="ARBA" id="ARBA00022737"/>
    </source>
</evidence>
<dbReference type="InterPro" id="IPR051867">
    <property type="entry name" value="Angio_Inhib/Adhesion_GPCR"/>
</dbReference>
<dbReference type="Pfam" id="PF00002">
    <property type="entry name" value="7tm_2"/>
    <property type="match status" value="1"/>
</dbReference>
<evidence type="ECO:0000256" key="8">
    <source>
        <dbReference type="ARBA" id="ARBA00022729"/>
    </source>
</evidence>
<feature type="domain" description="GAIN-B" evidence="23">
    <location>
        <begin position="831"/>
        <end position="1012"/>
    </location>
</feature>
<evidence type="ECO:0000259" key="25">
    <source>
        <dbReference type="PROSITE" id="PS50261"/>
    </source>
</evidence>
<dbReference type="FunFam" id="2.20.100.10:FF:000012">
    <property type="entry name" value="Adhesion G protein-coupled receptor B2"/>
    <property type="match status" value="1"/>
</dbReference>
<dbReference type="EMBL" id="JAAWVO010052652">
    <property type="protein sequence ID" value="MBN3320820.1"/>
    <property type="molecule type" value="Genomic_DNA"/>
</dbReference>
<keyword evidence="8 22" id="KW-0732">Signal</keyword>
<feature type="signal peptide" evidence="22">
    <location>
        <begin position="1"/>
        <end position="25"/>
    </location>
</feature>
<keyword evidence="7 21" id="KW-0812">Transmembrane</keyword>
<keyword evidence="9" id="KW-0677">Repeat</keyword>
<evidence type="ECO:0000313" key="27">
    <source>
        <dbReference type="Proteomes" id="UP000736164"/>
    </source>
</evidence>
<dbReference type="GO" id="GO:0005886">
    <property type="term" value="C:plasma membrane"/>
    <property type="evidence" value="ECO:0007669"/>
    <property type="project" value="UniProtKB-SubCell"/>
</dbReference>
<dbReference type="PROSITE" id="PS50092">
    <property type="entry name" value="TSP1"/>
    <property type="match status" value="4"/>
</dbReference>
<feature type="transmembrane region" description="Helical" evidence="21">
    <location>
        <begin position="1273"/>
        <end position="1296"/>
    </location>
</feature>
<evidence type="ECO:0000256" key="17">
    <source>
        <dbReference type="ARBA" id="ARBA00056958"/>
    </source>
</evidence>
<evidence type="ECO:0000256" key="20">
    <source>
        <dbReference type="SAM" id="MobiDB-lite"/>
    </source>
</evidence>
<dbReference type="Gene3D" id="1.20.1070.10">
    <property type="entry name" value="Rhodopsin 7-helix transmembrane proteins"/>
    <property type="match status" value="1"/>
</dbReference>
<dbReference type="Gene3D" id="2.20.100.10">
    <property type="entry name" value="Thrombospondin type-1 (TSP1) repeat"/>
    <property type="match status" value="4"/>
</dbReference>
<dbReference type="GO" id="GO:0004930">
    <property type="term" value="F:G protein-coupled receptor activity"/>
    <property type="evidence" value="ECO:0007669"/>
    <property type="project" value="UniProtKB-KW"/>
</dbReference>
<evidence type="ECO:0000256" key="18">
    <source>
        <dbReference type="ARBA" id="ARBA00070434"/>
    </source>
</evidence>
<dbReference type="PROSITE" id="PS00650">
    <property type="entry name" value="G_PROTEIN_RECEP_F2_2"/>
    <property type="match status" value="1"/>
</dbReference>
<dbReference type="Gene3D" id="1.25.40.610">
    <property type="match status" value="1"/>
</dbReference>
<dbReference type="PROSITE" id="PS50221">
    <property type="entry name" value="GAIN_B"/>
    <property type="match status" value="1"/>
</dbReference>
<dbReference type="PROSITE" id="PS50227">
    <property type="entry name" value="G_PROTEIN_RECEP_F2_3"/>
    <property type="match status" value="1"/>
</dbReference>
<dbReference type="GO" id="GO:0016525">
    <property type="term" value="P:negative regulation of angiogenesis"/>
    <property type="evidence" value="ECO:0007669"/>
    <property type="project" value="InterPro"/>
</dbReference>
<feature type="domain" description="G-protein coupled receptors family 2 profile 1" evidence="24">
    <location>
        <begin position="639"/>
        <end position="709"/>
    </location>
</feature>
<keyword evidence="13" id="KW-1015">Disulfide bond</keyword>
<dbReference type="SMART" id="SM00209">
    <property type="entry name" value="TSP1"/>
    <property type="match status" value="4"/>
</dbReference>
<evidence type="ECO:0000259" key="24">
    <source>
        <dbReference type="PROSITE" id="PS50227"/>
    </source>
</evidence>
<dbReference type="Pfam" id="PF16489">
    <property type="entry name" value="GAIN"/>
    <property type="match status" value="1"/>
</dbReference>
<keyword evidence="14" id="KW-0675">Receptor</keyword>
<dbReference type="PANTHER" id="PTHR10239:SF32">
    <property type="entry name" value="ADHESION G PROTEIN-COUPLED RECEPTOR B2"/>
    <property type="match status" value="1"/>
</dbReference>
<evidence type="ECO:0000256" key="14">
    <source>
        <dbReference type="ARBA" id="ARBA00023170"/>
    </source>
</evidence>
<accession>A0A8J7P005</accession>
<keyword evidence="27" id="KW-1185">Reference proteome</keyword>
<evidence type="ECO:0000256" key="12">
    <source>
        <dbReference type="ARBA" id="ARBA00023136"/>
    </source>
</evidence>
<keyword evidence="4" id="KW-1003">Cell membrane</keyword>
<dbReference type="FunFam" id="2.20.100.10:FF:000004">
    <property type="entry name" value="Adhesion G protein-coupled receptor B2"/>
    <property type="match status" value="1"/>
</dbReference>
<dbReference type="Gene3D" id="4.10.1240.10">
    <property type="entry name" value="GPCR, family 2, extracellular hormone receptor domain"/>
    <property type="match status" value="1"/>
</dbReference>
<dbReference type="InterPro" id="IPR017981">
    <property type="entry name" value="GPCR_2-like_7TM"/>
</dbReference>
<gene>
    <name evidence="26" type="primary">Adgrb3</name>
    <name evidence="26" type="ORF">GTO95_0002394</name>
</gene>